<accession>A0A7J3I8B2</accession>
<dbReference type="AlphaFoldDB" id="A0A7J3I8B2"/>
<protein>
    <submittedName>
        <fullName evidence="2">Uncharacterized protein</fullName>
    </submittedName>
</protein>
<feature type="transmembrane region" description="Helical" evidence="1">
    <location>
        <begin position="168"/>
        <end position="187"/>
    </location>
</feature>
<keyword evidence="1" id="KW-0812">Transmembrane</keyword>
<evidence type="ECO:0000256" key="1">
    <source>
        <dbReference type="SAM" id="Phobius"/>
    </source>
</evidence>
<keyword evidence="1" id="KW-1133">Transmembrane helix</keyword>
<evidence type="ECO:0000313" key="2">
    <source>
        <dbReference type="EMBL" id="HGN36853.1"/>
    </source>
</evidence>
<proteinExistence type="predicted"/>
<sequence>MSLKKTMKIAERFYTYGNLCYVFVPSETILRGDYSGIDCSLGSLYRHINNNFIVFEFHEADLLYCVLYNYLNELKKYVSKTFCNIKLKFDNSISTILTLIYRENSFIVVTAKSILKYSSAGELVDRVIEYIESFRNIHPKSSGEYINEVRLYIPIDSHTIRIKYSCHFMNRILGIILLDSLVLALYVRKIAMDLCTT</sequence>
<keyword evidence="1" id="KW-0472">Membrane</keyword>
<dbReference type="EMBL" id="DTAI01000136">
    <property type="protein sequence ID" value="HGN36853.1"/>
    <property type="molecule type" value="Genomic_DNA"/>
</dbReference>
<organism evidence="2">
    <name type="scientific">Ignisphaera aggregans</name>
    <dbReference type="NCBI Taxonomy" id="334771"/>
    <lineage>
        <taxon>Archaea</taxon>
        <taxon>Thermoproteota</taxon>
        <taxon>Thermoprotei</taxon>
        <taxon>Desulfurococcales</taxon>
        <taxon>Desulfurococcaceae</taxon>
        <taxon>Ignisphaera</taxon>
    </lineage>
</organism>
<name>A0A7J3I8B2_9CREN</name>
<reference evidence="2" key="1">
    <citation type="journal article" date="2020" name="mSystems">
        <title>Genome- and Community-Level Interaction Insights into Carbon Utilization and Element Cycling Functions of Hydrothermarchaeota in Hydrothermal Sediment.</title>
        <authorList>
            <person name="Zhou Z."/>
            <person name="Liu Y."/>
            <person name="Xu W."/>
            <person name="Pan J."/>
            <person name="Luo Z.H."/>
            <person name="Li M."/>
        </authorList>
    </citation>
    <scope>NUCLEOTIDE SEQUENCE [LARGE SCALE GENOMIC DNA]</scope>
    <source>
        <strain evidence="2">SpSt-618</strain>
    </source>
</reference>
<comment type="caution">
    <text evidence="2">The sequence shown here is derived from an EMBL/GenBank/DDBJ whole genome shotgun (WGS) entry which is preliminary data.</text>
</comment>
<gene>
    <name evidence="2" type="ORF">ENT87_04835</name>
</gene>